<name>A0A1E3VGL8_9HYPH</name>
<dbReference type="Proteomes" id="UP000094342">
    <property type="component" value="Unassembled WGS sequence"/>
</dbReference>
<protein>
    <submittedName>
        <fullName evidence="3">Adenylate cyclase</fullName>
    </submittedName>
</protein>
<dbReference type="SMART" id="SM01118">
    <property type="entry name" value="CYTH"/>
    <property type="match status" value="1"/>
</dbReference>
<evidence type="ECO:0000256" key="1">
    <source>
        <dbReference type="PIRSR" id="PIRSR016487-1"/>
    </source>
</evidence>
<keyword evidence="4" id="KW-1185">Reference proteome</keyword>
<feature type="active site" description="Proton acceptor" evidence="1">
    <location>
        <position position="30"/>
    </location>
</feature>
<comment type="caution">
    <text evidence="3">The sequence shown here is derived from an EMBL/GenBank/DDBJ whole genome shotgun (WGS) entry which is preliminary data.</text>
</comment>
<dbReference type="Pfam" id="PF01928">
    <property type="entry name" value="CYTH"/>
    <property type="match status" value="1"/>
</dbReference>
<dbReference type="OrthoDB" id="9805588at2"/>
<dbReference type="PANTHER" id="PTHR40114">
    <property type="entry name" value="SLR0698 PROTEIN"/>
    <property type="match status" value="1"/>
</dbReference>
<gene>
    <name evidence="3" type="ORF">A8M32_07050</name>
</gene>
<feature type="domain" description="CYTH" evidence="2">
    <location>
        <begin position="2"/>
        <end position="156"/>
    </location>
</feature>
<dbReference type="Gene3D" id="2.40.320.10">
    <property type="entry name" value="Hypothetical Protein Pfu-838710-001"/>
    <property type="match status" value="1"/>
</dbReference>
<organism evidence="3 4">
    <name type="scientific">Sinorhizobium alkalisoli</name>
    <dbReference type="NCBI Taxonomy" id="1752398"/>
    <lineage>
        <taxon>Bacteria</taxon>
        <taxon>Pseudomonadati</taxon>
        <taxon>Pseudomonadota</taxon>
        <taxon>Alphaproteobacteria</taxon>
        <taxon>Hyphomicrobiales</taxon>
        <taxon>Rhizobiaceae</taxon>
        <taxon>Sinorhizobium/Ensifer group</taxon>
        <taxon>Sinorhizobium</taxon>
    </lineage>
</organism>
<proteinExistence type="predicted"/>
<evidence type="ECO:0000259" key="2">
    <source>
        <dbReference type="SMART" id="SM01118"/>
    </source>
</evidence>
<evidence type="ECO:0000313" key="4">
    <source>
        <dbReference type="Proteomes" id="UP000094342"/>
    </source>
</evidence>
<reference evidence="4" key="1">
    <citation type="submission" date="2016-05" db="EMBL/GenBank/DDBJ databases">
        <authorList>
            <person name="Li Y."/>
        </authorList>
    </citation>
    <scope>NUCLEOTIDE SEQUENCE [LARGE SCALE GENOMIC DNA]</scope>
    <source>
        <strain evidence="4">YIC4027</strain>
    </source>
</reference>
<dbReference type="AlphaFoldDB" id="A0A1E3VGL8"/>
<dbReference type="InterPro" id="IPR023577">
    <property type="entry name" value="CYTH_domain"/>
</dbReference>
<dbReference type="EMBL" id="LYBW01000050">
    <property type="protein sequence ID" value="ODR92016.1"/>
    <property type="molecule type" value="Genomic_DNA"/>
</dbReference>
<evidence type="ECO:0000313" key="3">
    <source>
        <dbReference type="EMBL" id="ODR92016.1"/>
    </source>
</evidence>
<dbReference type="RefSeq" id="WP_069457708.1">
    <property type="nucleotide sequence ID" value="NZ_LYBW01000050.1"/>
</dbReference>
<dbReference type="PIRSF" id="PIRSF016487">
    <property type="entry name" value="CYTH_UCP016487"/>
    <property type="match status" value="1"/>
</dbReference>
<dbReference type="STRING" id="1752398.A8M32_07050"/>
<dbReference type="PANTHER" id="PTHR40114:SF1">
    <property type="entry name" value="SLR0698 PROTEIN"/>
    <property type="match status" value="1"/>
</dbReference>
<accession>A0A1E3VGL8</accession>
<dbReference type="InterPro" id="IPR033469">
    <property type="entry name" value="CYTH-like_dom_sf"/>
</dbReference>
<dbReference type="CDD" id="cd07891">
    <property type="entry name" value="CYTH-like_CthTTM-like_1"/>
    <property type="match status" value="1"/>
</dbReference>
<dbReference type="SUPFAM" id="SSF55154">
    <property type="entry name" value="CYTH-like phosphatases"/>
    <property type="match status" value="1"/>
</dbReference>
<sequence>MTTEIERKFLVLGDRWRSHACKASELRQAYVVSTRNRMVRVKISNATQATLTVKIRTGRLRREEYEYEIPYSDAMEMFEHALGIVEKTRYEVVHQGHRWEIDVYSGANDGLVIAAIELKKGDGDPPKPVWLGSEITGNRSYSNRALAMGARRLEGRGHRPNPYVPFEMRSEP</sequence>
<dbReference type="InterPro" id="IPR012042">
    <property type="entry name" value="NeuTTM/CthTTM-like"/>
</dbReference>